<proteinExistence type="predicted"/>
<name>A0ACB7TCQ1_HYAAI</name>
<organism evidence="1 2">
    <name type="scientific">Hyalomma asiaticum</name>
    <name type="common">Tick</name>
    <dbReference type="NCBI Taxonomy" id="266040"/>
    <lineage>
        <taxon>Eukaryota</taxon>
        <taxon>Metazoa</taxon>
        <taxon>Ecdysozoa</taxon>
        <taxon>Arthropoda</taxon>
        <taxon>Chelicerata</taxon>
        <taxon>Arachnida</taxon>
        <taxon>Acari</taxon>
        <taxon>Parasitiformes</taxon>
        <taxon>Ixodida</taxon>
        <taxon>Ixodoidea</taxon>
        <taxon>Ixodidae</taxon>
        <taxon>Hyalomminae</taxon>
        <taxon>Hyalomma</taxon>
    </lineage>
</organism>
<keyword evidence="2" id="KW-1185">Reference proteome</keyword>
<evidence type="ECO:0000313" key="2">
    <source>
        <dbReference type="Proteomes" id="UP000821845"/>
    </source>
</evidence>
<comment type="caution">
    <text evidence="1">The sequence shown here is derived from an EMBL/GenBank/DDBJ whole genome shotgun (WGS) entry which is preliminary data.</text>
</comment>
<protein>
    <submittedName>
        <fullName evidence="1">Uncharacterized protein</fullName>
    </submittedName>
</protein>
<evidence type="ECO:0000313" key="1">
    <source>
        <dbReference type="EMBL" id="KAH6944926.1"/>
    </source>
</evidence>
<sequence length="194" mass="20999">MCDGNSGPSRLRRPRSASPAMPEPGQAIQGQPWAKSTSLVMPACHRILGSTRLPSCGQPAPLCTGPDWPCETGFRDFCQQVTLYVLWEMCLLEGCKGRLGLDEGETNSKPQFRPTCHDSRGTLPPLNDYETFLKEDRPFCDGARKFGDGVVASTRNAGASRHSKCICHSGTLSLGFGYASSMGFEPATRVAILD</sequence>
<dbReference type="EMBL" id="CM023481">
    <property type="protein sequence ID" value="KAH6944926.1"/>
    <property type="molecule type" value="Genomic_DNA"/>
</dbReference>
<accession>A0ACB7TCQ1</accession>
<dbReference type="Proteomes" id="UP000821845">
    <property type="component" value="Chromosome 1"/>
</dbReference>
<gene>
    <name evidence="1" type="ORF">HPB50_006242</name>
</gene>
<reference evidence="1" key="1">
    <citation type="submission" date="2020-05" db="EMBL/GenBank/DDBJ databases">
        <title>Large-scale comparative analyses of tick genomes elucidate their genetic diversity and vector capacities.</title>
        <authorList>
            <person name="Jia N."/>
            <person name="Wang J."/>
            <person name="Shi W."/>
            <person name="Du L."/>
            <person name="Sun Y."/>
            <person name="Zhan W."/>
            <person name="Jiang J."/>
            <person name="Wang Q."/>
            <person name="Zhang B."/>
            <person name="Ji P."/>
            <person name="Sakyi L.B."/>
            <person name="Cui X."/>
            <person name="Yuan T."/>
            <person name="Jiang B."/>
            <person name="Yang W."/>
            <person name="Lam T.T.-Y."/>
            <person name="Chang Q."/>
            <person name="Ding S."/>
            <person name="Wang X."/>
            <person name="Zhu J."/>
            <person name="Ruan X."/>
            <person name="Zhao L."/>
            <person name="Wei J."/>
            <person name="Que T."/>
            <person name="Du C."/>
            <person name="Cheng J."/>
            <person name="Dai P."/>
            <person name="Han X."/>
            <person name="Huang E."/>
            <person name="Gao Y."/>
            <person name="Liu J."/>
            <person name="Shao H."/>
            <person name="Ye R."/>
            <person name="Li L."/>
            <person name="Wei W."/>
            <person name="Wang X."/>
            <person name="Wang C."/>
            <person name="Yang T."/>
            <person name="Huo Q."/>
            <person name="Li W."/>
            <person name="Guo W."/>
            <person name="Chen H."/>
            <person name="Zhou L."/>
            <person name="Ni X."/>
            <person name="Tian J."/>
            <person name="Zhou Y."/>
            <person name="Sheng Y."/>
            <person name="Liu T."/>
            <person name="Pan Y."/>
            <person name="Xia L."/>
            <person name="Li J."/>
            <person name="Zhao F."/>
            <person name="Cao W."/>
        </authorList>
    </citation>
    <scope>NUCLEOTIDE SEQUENCE</scope>
    <source>
        <strain evidence="1">Hyas-2018</strain>
    </source>
</reference>